<name>A0A4Z2D1V9_SCHJA</name>
<dbReference type="InterPro" id="IPR036390">
    <property type="entry name" value="WH_DNA-bd_sf"/>
</dbReference>
<organism evidence="5 6">
    <name type="scientific">Schistosoma japonicum</name>
    <name type="common">Blood fluke</name>
    <dbReference type="NCBI Taxonomy" id="6182"/>
    <lineage>
        <taxon>Eukaryota</taxon>
        <taxon>Metazoa</taxon>
        <taxon>Spiralia</taxon>
        <taxon>Lophotrochozoa</taxon>
        <taxon>Platyhelminthes</taxon>
        <taxon>Trematoda</taxon>
        <taxon>Digenea</taxon>
        <taxon>Strigeidida</taxon>
        <taxon>Schistosomatoidea</taxon>
        <taxon>Schistosomatidae</taxon>
        <taxon>Schistosoma</taxon>
    </lineage>
</organism>
<evidence type="ECO:0000313" key="6">
    <source>
        <dbReference type="Proteomes" id="UP000311919"/>
    </source>
</evidence>
<dbReference type="Proteomes" id="UP000311919">
    <property type="component" value="Unassembled WGS sequence"/>
</dbReference>
<dbReference type="AlphaFoldDB" id="A0A4Z2D1V9"/>
<comment type="caution">
    <text evidence="5">The sequence shown here is derived from an EMBL/GenBank/DDBJ whole genome shotgun (WGS) entry which is preliminary data.</text>
</comment>
<keyword evidence="6" id="KW-1185">Reference proteome</keyword>
<dbReference type="GO" id="GO:0030154">
    <property type="term" value="P:cell differentiation"/>
    <property type="evidence" value="ECO:0007669"/>
    <property type="project" value="TreeGrafter"/>
</dbReference>
<dbReference type="GO" id="GO:0005634">
    <property type="term" value="C:nucleus"/>
    <property type="evidence" value="ECO:0007669"/>
    <property type="project" value="UniProtKB-SubCell"/>
</dbReference>
<evidence type="ECO:0000313" key="5">
    <source>
        <dbReference type="EMBL" id="TNN10170.1"/>
    </source>
</evidence>
<dbReference type="GO" id="GO:0043565">
    <property type="term" value="F:sequence-specific DNA binding"/>
    <property type="evidence" value="ECO:0007669"/>
    <property type="project" value="InterPro"/>
</dbReference>
<proteinExistence type="inferred from homology"/>
<evidence type="ECO:0000256" key="2">
    <source>
        <dbReference type="ARBA" id="ARBA00023125"/>
    </source>
</evidence>
<dbReference type="GO" id="GO:0000981">
    <property type="term" value="F:DNA-binding transcription factor activity, RNA polymerase II-specific"/>
    <property type="evidence" value="ECO:0007669"/>
    <property type="project" value="TreeGrafter"/>
</dbReference>
<protein>
    <submittedName>
        <fullName evidence="5">Protein c-ets-1-B</fullName>
    </submittedName>
</protein>
<dbReference type="OrthoDB" id="10067219at2759"/>
<dbReference type="EMBL" id="SKCS01000369">
    <property type="protein sequence ID" value="TNN10170.1"/>
    <property type="molecule type" value="Genomic_DNA"/>
</dbReference>
<dbReference type="Pfam" id="PF00178">
    <property type="entry name" value="Ets"/>
    <property type="match status" value="1"/>
</dbReference>
<dbReference type="PRINTS" id="PR00454">
    <property type="entry name" value="ETSDOMAIN"/>
</dbReference>
<comment type="subcellular location">
    <subcellularLocation>
        <location evidence="3">Nucleus</location>
    </subcellularLocation>
</comment>
<dbReference type="SUPFAM" id="SSF46785">
    <property type="entry name" value="Winged helix' DNA-binding domain"/>
    <property type="match status" value="1"/>
</dbReference>
<dbReference type="PROSITE" id="PS00346">
    <property type="entry name" value="ETS_DOMAIN_2"/>
    <property type="match status" value="1"/>
</dbReference>
<sequence>MWIQTFYGNTYHHHSNRDNLQSSSDYFHHIPYNPYHHFTHENNIEEHSPNTITSLDNNNGFTGTRLPIPLLRIPPSYGSVNSMIDIPRFSSSTNTSYYGINKDVNVTLANTSTNYVSKNSASAYTNNMDMNNIKVNNDNANLHLQESKMNKMEHILLPCHDLAEHHSEQWDRLTNGNSSELAESVIINRMHPKTNEGNNHFYGRLNQQNVDLKTIDSNTCHCNQLDIYAERINSNYSEASSSLCEFQFTEVPENSNHSLESTETIYQHHQHNQFIHKTNQYSNNNNNNGHQHWIIPATTSTINNYAFIESQMNQIKNEHENSLNSERYSPYFSCMDNTNTNTNTTNNNNDSTDHYYYSNLHRPELLNEMILENDDLNISPTCFRPSYTLPITSSSTSLTSNYSLSSKQQMTDLISACCPTEQSVMTKKQMKQEKSQSNTCYFDSSLFGFRNLFKPINYGTYDHQLTNKYMNDKCIRQPKKVKRSNHQSRRMIKLQEFQNIKDVNHEQQFHDQQKNCLLLTNEILSTVPTISSRIPLTSTEIMSLTSTPTTTVVKLKSTLTKDPMETNGALHNGMDESHCSALYGSNNNDGSKNEDTLNSISLKSEQNTWNNCFSNYWLSSHGSHNYCYNSYDMQIPSVSPHHTDEYLQHQHLQQQYHSTQNCHGNSIPLAHAETNPKFIPLPFVTHKQENVQCMHEDAICCTNSENLPSTQQNSATELSHSERLSSDSEFVVPYSTENYSDRKDQIKFEEDLITKSDHPYSHLAIAIITTNTMAATMTTSISVQPVLSQLTNSSSTLSLPSCTFPCDNALTNSQVQSEDVCGDTLSYQNGMINNDAGNINNNDSNNNNNNNRISNMNNFSSYKYPCQMIYNEHCQLFPVFNQKHQQQTTCSDRRQYYSKQLPISSAISDVSQLCPEPLMNNSTVSLHSSSESNCTNHSKNDIILVHNNISHYPHPYHHDEKSKLTYNDVESIKKSNHNKPFHCPATTTNHNGHIQLWQFLLEELQDPEATSFISWTGYENEFKLKEPNQVAQRWGARKNKPKMNYEKLSRGLRYYYDKKIIEKVSGKRYPGINSEMNSGTQVSKLS</sequence>
<evidence type="ECO:0000256" key="1">
    <source>
        <dbReference type="ARBA" id="ARBA00005562"/>
    </source>
</evidence>
<dbReference type="STRING" id="6182.A0A4Z2D1V9"/>
<keyword evidence="3" id="KW-0539">Nucleus</keyword>
<dbReference type="SMART" id="SM00413">
    <property type="entry name" value="ETS"/>
    <property type="match status" value="1"/>
</dbReference>
<evidence type="ECO:0000256" key="3">
    <source>
        <dbReference type="RuleBase" id="RU004019"/>
    </source>
</evidence>
<comment type="similarity">
    <text evidence="1 3">Belongs to the ETS family.</text>
</comment>
<keyword evidence="2 3" id="KW-0238">DNA-binding</keyword>
<accession>A0A4Z2D1V9</accession>
<evidence type="ECO:0000259" key="4">
    <source>
        <dbReference type="PROSITE" id="PS50061"/>
    </source>
</evidence>
<reference evidence="5 6" key="1">
    <citation type="submission" date="2019-03" db="EMBL/GenBank/DDBJ databases">
        <title>An improved genome assembly of the fluke Schistosoma japonicum.</title>
        <authorList>
            <person name="Hu W."/>
            <person name="Luo F."/>
            <person name="Yin M."/>
            <person name="Mo X."/>
            <person name="Sun C."/>
            <person name="Wu Q."/>
            <person name="Zhu B."/>
            <person name="Xiang M."/>
            <person name="Wang J."/>
            <person name="Wang Y."/>
            <person name="Zhang T."/>
            <person name="Xu B."/>
            <person name="Zheng H."/>
            <person name="Feng Z."/>
        </authorList>
    </citation>
    <scope>NUCLEOTIDE SEQUENCE [LARGE SCALE GENOMIC DNA]</scope>
    <source>
        <strain evidence="5">HuSjv2</strain>
        <tissue evidence="5">Worms</tissue>
    </source>
</reference>
<dbReference type="PANTHER" id="PTHR11849">
    <property type="entry name" value="ETS"/>
    <property type="match status" value="1"/>
</dbReference>
<gene>
    <name evidence="5" type="ORF">EWB00_005608</name>
</gene>
<dbReference type="PROSITE" id="PS50061">
    <property type="entry name" value="ETS_DOMAIN_3"/>
    <property type="match status" value="1"/>
</dbReference>
<dbReference type="InterPro" id="IPR036388">
    <property type="entry name" value="WH-like_DNA-bd_sf"/>
</dbReference>
<dbReference type="InterPro" id="IPR000418">
    <property type="entry name" value="Ets_dom"/>
</dbReference>
<dbReference type="Gene3D" id="1.10.10.10">
    <property type="entry name" value="Winged helix-like DNA-binding domain superfamily/Winged helix DNA-binding domain"/>
    <property type="match status" value="1"/>
</dbReference>
<dbReference type="InterPro" id="IPR046328">
    <property type="entry name" value="ETS_fam"/>
</dbReference>
<feature type="domain" description="ETS" evidence="4">
    <location>
        <begin position="994"/>
        <end position="1069"/>
    </location>
</feature>